<dbReference type="InterPro" id="IPR001300">
    <property type="entry name" value="Peptidase_C2_calpain_cat"/>
</dbReference>
<organism evidence="7 8">
    <name type="scientific">Kitasatospora kazusensis</name>
    <dbReference type="NCBI Taxonomy" id="407974"/>
    <lineage>
        <taxon>Bacteria</taxon>
        <taxon>Bacillati</taxon>
        <taxon>Actinomycetota</taxon>
        <taxon>Actinomycetes</taxon>
        <taxon>Kitasatosporales</taxon>
        <taxon>Streptomycetaceae</taxon>
        <taxon>Kitasatospora</taxon>
    </lineage>
</organism>
<feature type="active site" evidence="5">
    <location>
        <position position="379"/>
    </location>
</feature>
<feature type="domain" description="Calpain catalytic" evidence="6">
    <location>
        <begin position="217"/>
        <end position="430"/>
    </location>
</feature>
<dbReference type="InterPro" id="IPR000169">
    <property type="entry name" value="Pept_cys_AS"/>
</dbReference>
<dbReference type="RefSeq" id="WP_344462488.1">
    <property type="nucleotide sequence ID" value="NZ_BAAANT010000007.1"/>
</dbReference>
<evidence type="ECO:0000256" key="3">
    <source>
        <dbReference type="ARBA" id="ARBA00022801"/>
    </source>
</evidence>
<feature type="active site" evidence="5">
    <location>
        <position position="397"/>
    </location>
</feature>
<protein>
    <recommendedName>
        <fullName evidence="6">Calpain catalytic domain-containing protein</fullName>
    </recommendedName>
</protein>
<keyword evidence="8" id="KW-1185">Reference proteome</keyword>
<evidence type="ECO:0000313" key="7">
    <source>
        <dbReference type="EMBL" id="GAA2137100.1"/>
    </source>
</evidence>
<accession>A0ABP5KWQ5</accession>
<dbReference type="SUPFAM" id="SSF54001">
    <property type="entry name" value="Cysteine proteinases"/>
    <property type="match status" value="1"/>
</dbReference>
<dbReference type="Pfam" id="PF00648">
    <property type="entry name" value="Peptidase_C2"/>
    <property type="match status" value="1"/>
</dbReference>
<reference evidence="8" key="1">
    <citation type="journal article" date="2019" name="Int. J. Syst. Evol. Microbiol.">
        <title>The Global Catalogue of Microorganisms (GCM) 10K type strain sequencing project: providing services to taxonomists for standard genome sequencing and annotation.</title>
        <authorList>
            <consortium name="The Broad Institute Genomics Platform"/>
            <consortium name="The Broad Institute Genome Sequencing Center for Infectious Disease"/>
            <person name="Wu L."/>
            <person name="Ma J."/>
        </authorList>
    </citation>
    <scope>NUCLEOTIDE SEQUENCE [LARGE SCALE GENOMIC DNA]</scope>
    <source>
        <strain evidence="8">JCM 14560</strain>
    </source>
</reference>
<dbReference type="InterPro" id="IPR022684">
    <property type="entry name" value="Calpain_cysteine_protease"/>
</dbReference>
<dbReference type="PANTHER" id="PTHR10183:SF379">
    <property type="entry name" value="CALPAIN-5"/>
    <property type="match status" value="1"/>
</dbReference>
<feature type="active site" evidence="5">
    <location>
        <position position="226"/>
    </location>
</feature>
<keyword evidence="4 5" id="KW-0788">Thiol protease</keyword>
<evidence type="ECO:0000259" key="6">
    <source>
        <dbReference type="PROSITE" id="PS50203"/>
    </source>
</evidence>
<dbReference type="Proteomes" id="UP001422759">
    <property type="component" value="Unassembled WGS sequence"/>
</dbReference>
<comment type="similarity">
    <text evidence="1">Belongs to the peptidase C2 family.</text>
</comment>
<dbReference type="PROSITE" id="PS50203">
    <property type="entry name" value="CALPAIN_CAT"/>
    <property type="match status" value="1"/>
</dbReference>
<keyword evidence="3 5" id="KW-0378">Hydrolase</keyword>
<keyword evidence="2 5" id="KW-0645">Protease</keyword>
<evidence type="ECO:0000256" key="1">
    <source>
        <dbReference type="ARBA" id="ARBA00007623"/>
    </source>
</evidence>
<gene>
    <name evidence="7" type="ORF">GCM10009760_17150</name>
</gene>
<proteinExistence type="inferred from homology"/>
<evidence type="ECO:0000256" key="2">
    <source>
        <dbReference type="ARBA" id="ARBA00022670"/>
    </source>
</evidence>
<evidence type="ECO:0000256" key="4">
    <source>
        <dbReference type="ARBA" id="ARBA00022807"/>
    </source>
</evidence>
<evidence type="ECO:0000313" key="8">
    <source>
        <dbReference type="Proteomes" id="UP001422759"/>
    </source>
</evidence>
<dbReference type="PANTHER" id="PTHR10183">
    <property type="entry name" value="CALPAIN"/>
    <property type="match status" value="1"/>
</dbReference>
<comment type="caution">
    <text evidence="7">The sequence shown here is derived from an EMBL/GenBank/DDBJ whole genome shotgun (WGS) entry which is preliminary data.</text>
</comment>
<sequence length="430" mass="48069">MSYHRNNWRQAVHKAAPFIPGGQAIAFAVDVAQELTDDVGRSRLDYTRDGHPVVELPWQPPGPAPFQQRAEAVGRQAWDLLFADEQRFGARSLLDQVGNLLMPLPPAELDMVIRRFGPQGLERWDALTHVEDRPGEQAYDWRRQQELFSWLLRSVSPYAGMLVGSAMPCSQPEFEHDHCENHGWVLPKGPFAQVDGAYFTESWQRVSGSTEAMSWQDMAQGRFGTCWLLTSIQAVVQANPQHAPRHLRLEANGTVTCTLYADGQPIDVTVLPDLPYAHDALAGAKGHSRDARFAETWPGYYEKAAAQLRGGYEAIAHGGPVKDALTMLTGRPVQQLDLNSPWLPHEIADRRARGQALAASTLGETDRDRLFGGRLAANHAYFIKDVDLTAGRICLGNPWGDSADRKMWECWLTLPEVRQHVVRLDAVDTW</sequence>
<evidence type="ECO:0000256" key="5">
    <source>
        <dbReference type="PROSITE-ProRule" id="PRU00239"/>
    </source>
</evidence>
<name>A0ABP5KWQ5_9ACTN</name>
<dbReference type="PROSITE" id="PS00139">
    <property type="entry name" value="THIOL_PROTEASE_CYS"/>
    <property type="match status" value="1"/>
</dbReference>
<dbReference type="InterPro" id="IPR038765">
    <property type="entry name" value="Papain-like_cys_pep_sf"/>
</dbReference>
<dbReference type="EMBL" id="BAAANT010000007">
    <property type="protein sequence ID" value="GAA2137100.1"/>
    <property type="molecule type" value="Genomic_DNA"/>
</dbReference>